<sequence length="67" mass="7388">VVLQKGWVLQCDDGGALGAWVGLNLALEKGFKKVELRMDALGMVKAIDKEMAVPTEGWSLCKTIWRL</sequence>
<dbReference type="Proteomes" id="UP000265520">
    <property type="component" value="Unassembled WGS sequence"/>
</dbReference>
<protein>
    <submittedName>
        <fullName evidence="1">Uncharacterized protein</fullName>
    </submittedName>
</protein>
<comment type="caution">
    <text evidence="1">The sequence shown here is derived from an EMBL/GenBank/DDBJ whole genome shotgun (WGS) entry which is preliminary data.</text>
</comment>
<evidence type="ECO:0000313" key="1">
    <source>
        <dbReference type="EMBL" id="MCI96291.1"/>
    </source>
</evidence>
<proteinExistence type="predicted"/>
<accession>A0A392WAX2</accession>
<dbReference type="AlphaFoldDB" id="A0A392WAX2"/>
<evidence type="ECO:0000313" key="2">
    <source>
        <dbReference type="Proteomes" id="UP000265520"/>
    </source>
</evidence>
<reference evidence="1 2" key="1">
    <citation type="journal article" date="2018" name="Front. Plant Sci.">
        <title>Red Clover (Trifolium pratense) and Zigzag Clover (T. medium) - A Picture of Genomic Similarities and Differences.</title>
        <authorList>
            <person name="Dluhosova J."/>
            <person name="Istvanek J."/>
            <person name="Nedelnik J."/>
            <person name="Repkova J."/>
        </authorList>
    </citation>
    <scope>NUCLEOTIDE SEQUENCE [LARGE SCALE GENOMIC DNA]</scope>
    <source>
        <strain evidence="2">cv. 10/8</strain>
        <tissue evidence="1">Leaf</tissue>
    </source>
</reference>
<dbReference type="EMBL" id="LXQA011410848">
    <property type="protein sequence ID" value="MCI96291.1"/>
    <property type="molecule type" value="Genomic_DNA"/>
</dbReference>
<organism evidence="1 2">
    <name type="scientific">Trifolium medium</name>
    <dbReference type="NCBI Taxonomy" id="97028"/>
    <lineage>
        <taxon>Eukaryota</taxon>
        <taxon>Viridiplantae</taxon>
        <taxon>Streptophyta</taxon>
        <taxon>Embryophyta</taxon>
        <taxon>Tracheophyta</taxon>
        <taxon>Spermatophyta</taxon>
        <taxon>Magnoliopsida</taxon>
        <taxon>eudicotyledons</taxon>
        <taxon>Gunneridae</taxon>
        <taxon>Pentapetalae</taxon>
        <taxon>rosids</taxon>
        <taxon>fabids</taxon>
        <taxon>Fabales</taxon>
        <taxon>Fabaceae</taxon>
        <taxon>Papilionoideae</taxon>
        <taxon>50 kb inversion clade</taxon>
        <taxon>NPAAA clade</taxon>
        <taxon>Hologalegina</taxon>
        <taxon>IRL clade</taxon>
        <taxon>Trifolieae</taxon>
        <taxon>Trifolium</taxon>
    </lineage>
</organism>
<feature type="non-terminal residue" evidence="1">
    <location>
        <position position="1"/>
    </location>
</feature>
<feature type="non-terminal residue" evidence="1">
    <location>
        <position position="67"/>
    </location>
</feature>
<keyword evidence="2" id="KW-1185">Reference proteome</keyword>
<name>A0A392WAX2_9FABA</name>